<protein>
    <submittedName>
        <fullName evidence="8">Site-specific recombinase XerD</fullName>
    </submittedName>
</protein>
<dbReference type="Pfam" id="PF00589">
    <property type="entry name" value="Phage_integrase"/>
    <property type="match status" value="1"/>
</dbReference>
<dbReference type="Pfam" id="PF02899">
    <property type="entry name" value="Phage_int_SAM_1"/>
    <property type="match status" value="1"/>
</dbReference>
<feature type="domain" description="Core-binding (CB)" evidence="7">
    <location>
        <begin position="102"/>
        <end position="180"/>
    </location>
</feature>
<dbReference type="EMBL" id="CP003345">
    <property type="protein sequence ID" value="AFM02704.1"/>
    <property type="molecule type" value="Genomic_DNA"/>
</dbReference>
<dbReference type="SUPFAM" id="SSF56349">
    <property type="entry name" value="DNA breaking-rejoining enzymes"/>
    <property type="match status" value="1"/>
</dbReference>
<evidence type="ECO:0000256" key="2">
    <source>
        <dbReference type="ARBA" id="ARBA00022908"/>
    </source>
</evidence>
<dbReference type="GO" id="GO:0015074">
    <property type="term" value="P:DNA integration"/>
    <property type="evidence" value="ECO:0007669"/>
    <property type="project" value="UniProtKB-KW"/>
</dbReference>
<dbReference type="GO" id="GO:0003677">
    <property type="term" value="F:DNA binding"/>
    <property type="evidence" value="ECO:0007669"/>
    <property type="project" value="UniProtKB-UniRule"/>
</dbReference>
<feature type="domain" description="Tyr recombinase" evidence="6">
    <location>
        <begin position="214"/>
        <end position="386"/>
    </location>
</feature>
<dbReference type="OrthoDB" id="918094at2"/>
<dbReference type="InterPro" id="IPR002104">
    <property type="entry name" value="Integrase_catalytic"/>
</dbReference>
<evidence type="ECO:0000256" key="3">
    <source>
        <dbReference type="ARBA" id="ARBA00023125"/>
    </source>
</evidence>
<keyword evidence="3 5" id="KW-0238">DNA-binding</keyword>
<dbReference type="HOGENOM" id="CLU_715252_0_0_10"/>
<dbReference type="AlphaFoldDB" id="I4AFG9"/>
<evidence type="ECO:0000259" key="7">
    <source>
        <dbReference type="PROSITE" id="PS51900"/>
    </source>
</evidence>
<keyword evidence="4" id="KW-0233">DNA recombination</keyword>
<dbReference type="Gene3D" id="1.10.443.10">
    <property type="entry name" value="Intergrase catalytic core"/>
    <property type="match status" value="1"/>
</dbReference>
<dbReference type="PROSITE" id="PS51898">
    <property type="entry name" value="TYR_RECOMBINASE"/>
    <property type="match status" value="1"/>
</dbReference>
<dbReference type="STRING" id="880071.Fleli_0208"/>
<name>I4AFG9_BERLS</name>
<dbReference type="GO" id="GO:0006310">
    <property type="term" value="P:DNA recombination"/>
    <property type="evidence" value="ECO:0007669"/>
    <property type="project" value="UniProtKB-KW"/>
</dbReference>
<dbReference type="InterPro" id="IPR044068">
    <property type="entry name" value="CB"/>
</dbReference>
<comment type="similarity">
    <text evidence="1">Belongs to the 'phage' integrase family.</text>
</comment>
<proteinExistence type="inferred from homology"/>
<dbReference type="Gene3D" id="1.10.150.130">
    <property type="match status" value="1"/>
</dbReference>
<dbReference type="PANTHER" id="PTHR30349:SF41">
    <property type="entry name" value="INTEGRASE_RECOMBINASE PROTEIN MJ0367-RELATED"/>
    <property type="match status" value="1"/>
</dbReference>
<keyword evidence="2" id="KW-0229">DNA integration</keyword>
<evidence type="ECO:0000256" key="4">
    <source>
        <dbReference type="ARBA" id="ARBA00023172"/>
    </source>
</evidence>
<dbReference type="PROSITE" id="PS51900">
    <property type="entry name" value="CB"/>
    <property type="match status" value="1"/>
</dbReference>
<dbReference type="eggNOG" id="COG4974">
    <property type="taxonomic scope" value="Bacteria"/>
</dbReference>
<reference evidence="9" key="1">
    <citation type="submission" date="2012-06" db="EMBL/GenBank/DDBJ databases">
        <title>The complete genome of Flexibacter litoralis DSM 6794.</title>
        <authorList>
            <person name="Lucas S."/>
            <person name="Copeland A."/>
            <person name="Lapidus A."/>
            <person name="Glavina del Rio T."/>
            <person name="Dalin E."/>
            <person name="Tice H."/>
            <person name="Bruce D."/>
            <person name="Goodwin L."/>
            <person name="Pitluck S."/>
            <person name="Peters L."/>
            <person name="Ovchinnikova G."/>
            <person name="Lu M."/>
            <person name="Kyrpides N."/>
            <person name="Mavromatis K."/>
            <person name="Ivanova N."/>
            <person name="Brettin T."/>
            <person name="Detter J.C."/>
            <person name="Han C."/>
            <person name="Larimer F."/>
            <person name="Land M."/>
            <person name="Hauser L."/>
            <person name="Markowitz V."/>
            <person name="Cheng J.-F."/>
            <person name="Hugenholtz P."/>
            <person name="Woyke T."/>
            <person name="Wu D."/>
            <person name="Spring S."/>
            <person name="Lang E."/>
            <person name="Kopitz M."/>
            <person name="Brambilla E."/>
            <person name="Klenk H.-P."/>
            <person name="Eisen J.A."/>
        </authorList>
    </citation>
    <scope>NUCLEOTIDE SEQUENCE [LARGE SCALE GENOMIC DNA]</scope>
    <source>
        <strain evidence="9">ATCC 23117 / DSM 6794 / NBRC 15988 / NCIMB 1366 / Sio-4</strain>
    </source>
</reference>
<evidence type="ECO:0000259" key="6">
    <source>
        <dbReference type="PROSITE" id="PS51898"/>
    </source>
</evidence>
<keyword evidence="9" id="KW-1185">Reference proteome</keyword>
<evidence type="ECO:0000256" key="5">
    <source>
        <dbReference type="PROSITE-ProRule" id="PRU01248"/>
    </source>
</evidence>
<organism evidence="8 9">
    <name type="scientific">Bernardetia litoralis (strain ATCC 23117 / DSM 6794 / NBRC 15988 / NCIMB 1366 / Fx l1 / Sio-4)</name>
    <name type="common">Flexibacter litoralis</name>
    <dbReference type="NCBI Taxonomy" id="880071"/>
    <lineage>
        <taxon>Bacteria</taxon>
        <taxon>Pseudomonadati</taxon>
        <taxon>Bacteroidota</taxon>
        <taxon>Cytophagia</taxon>
        <taxon>Cytophagales</taxon>
        <taxon>Bernardetiaceae</taxon>
        <taxon>Bernardetia</taxon>
    </lineage>
</organism>
<evidence type="ECO:0000313" key="9">
    <source>
        <dbReference type="Proteomes" id="UP000006054"/>
    </source>
</evidence>
<gene>
    <name evidence="8" type="ordered locus">Fleli_0208</name>
</gene>
<dbReference type="InterPro" id="IPR013762">
    <property type="entry name" value="Integrase-like_cat_sf"/>
</dbReference>
<dbReference type="InterPro" id="IPR011010">
    <property type="entry name" value="DNA_brk_join_enz"/>
</dbReference>
<sequence length="386" mass="44813">MKNSNSNIGSNQSLQKVSKNNFGLNQTIKYFEHSLEKPHNYVRIAKQYLVFTMEFNFSIDKMSLNMFVEKKAAVYKTACNKFLRFAQKNEIHRVYDDFTPNYKGNKYVLTFLANAQLSENSKETYSRALQEFYSFMDSKALPPNRTTVLAFVQQCKNNGLSPYTTNTYIAAIKGFVQFCILKRDEIKIEPDLVEQMRDVSTVKSLKLGGTTKKYAKDSLTEIERTHLLKTITNPKDKAIIGLMAYQGLRTIEVVRLSWKDIKVREGKNYLAVWGKGREEKELIPLLSETYKILIDYQMSITRPEGSMFDFKETSSIRKITNKWLTEAGLKRENVSAHSLRHTVAQLMLDKGIPKPMVQRFLRHKSESMTSTYTAKQEDREFLNYEF</sequence>
<dbReference type="InterPro" id="IPR004107">
    <property type="entry name" value="Integrase_SAM-like_N"/>
</dbReference>
<accession>I4AFG9</accession>
<dbReference type="KEGG" id="fli:Fleli_0208"/>
<dbReference type="PANTHER" id="PTHR30349">
    <property type="entry name" value="PHAGE INTEGRASE-RELATED"/>
    <property type="match status" value="1"/>
</dbReference>
<dbReference type="RefSeq" id="WP_014796169.1">
    <property type="nucleotide sequence ID" value="NC_018018.1"/>
</dbReference>
<dbReference type="InterPro" id="IPR010998">
    <property type="entry name" value="Integrase_recombinase_N"/>
</dbReference>
<evidence type="ECO:0000313" key="8">
    <source>
        <dbReference type="EMBL" id="AFM02704.1"/>
    </source>
</evidence>
<evidence type="ECO:0000256" key="1">
    <source>
        <dbReference type="ARBA" id="ARBA00008857"/>
    </source>
</evidence>
<dbReference type="Proteomes" id="UP000006054">
    <property type="component" value="Chromosome"/>
</dbReference>
<dbReference type="InterPro" id="IPR050090">
    <property type="entry name" value="Tyrosine_recombinase_XerCD"/>
</dbReference>